<dbReference type="InterPro" id="IPR043913">
    <property type="entry name" value="DUF5764"/>
</dbReference>
<accession>A0A6C0KKC9</accession>
<name>A0A6C0KKC9_9ZZZZ</name>
<dbReference type="AlphaFoldDB" id="A0A6C0KKC9"/>
<dbReference type="EMBL" id="MN740889">
    <property type="protein sequence ID" value="QHU16784.1"/>
    <property type="molecule type" value="Genomic_DNA"/>
</dbReference>
<evidence type="ECO:0000313" key="1">
    <source>
        <dbReference type="EMBL" id="QHU16784.1"/>
    </source>
</evidence>
<reference evidence="1" key="1">
    <citation type="journal article" date="2020" name="Nature">
        <title>Giant virus diversity and host interactions through global metagenomics.</title>
        <authorList>
            <person name="Schulz F."/>
            <person name="Roux S."/>
            <person name="Paez-Espino D."/>
            <person name="Jungbluth S."/>
            <person name="Walsh D.A."/>
            <person name="Denef V.J."/>
            <person name="McMahon K.D."/>
            <person name="Konstantinidis K.T."/>
            <person name="Eloe-Fadrosh E.A."/>
            <person name="Kyrpides N.C."/>
            <person name="Woyke T."/>
        </authorList>
    </citation>
    <scope>NUCLEOTIDE SEQUENCE</scope>
    <source>
        <strain evidence="1">GVMAG-S-3300012000-53</strain>
    </source>
</reference>
<protein>
    <submittedName>
        <fullName evidence="1">Uncharacterized protein</fullName>
    </submittedName>
</protein>
<sequence>MCEKYIMDDFVISNLNESRNEWSARLVSIFTPLVIEGIRSIFNESWKLCLDNDEANKYLMTFQNLLARVPKWNSVIIEEERKRIIERSGCTYLEDLITCVHIIQLKVLTCIRVGNKQKKIDISVPKLDHFIHKVYINTARKVYTNVYLFEKHISPLQLQRNNRELETIVQECVLMAIRESIPTESIIRAYMDESVEQEEEVIIEKIEEPEQPIVETNNSGGPVIETKEEDVIHKEEDIPSVVPAIKNINNDEVVTRLTFNDIDSVLNEDDVVEKIQAPKTIERLEEISTARALQRRLEEEDDDDNDDRIRIHTDTIDLSGFDVLDEDKSNYVSHDVVLDGVEEL</sequence>
<proteinExistence type="predicted"/>
<organism evidence="1">
    <name type="scientific">viral metagenome</name>
    <dbReference type="NCBI Taxonomy" id="1070528"/>
    <lineage>
        <taxon>unclassified sequences</taxon>
        <taxon>metagenomes</taxon>
        <taxon>organismal metagenomes</taxon>
    </lineage>
</organism>
<dbReference type="Pfam" id="PF19068">
    <property type="entry name" value="DUF5764"/>
    <property type="match status" value="1"/>
</dbReference>